<evidence type="ECO:0000313" key="1">
    <source>
        <dbReference type="EMBL" id="AAL26681.1"/>
    </source>
</evidence>
<reference evidence="1" key="1">
    <citation type="journal article" date="2002" name="J. Bacteriol.">
        <title>Type 1 capsule genes of Staphylococcus aureus are carried in a staphylococcal cassette chromosome genetic element.</title>
        <authorList>
            <person name="Luong T.T."/>
            <person name="Ouyang S."/>
            <person name="Bush K."/>
            <person name="Lee C.Y."/>
        </authorList>
    </citation>
    <scope>NUCLEOTIDE SEQUENCE</scope>
    <source>
        <strain evidence="1">M</strain>
    </source>
</reference>
<proteinExistence type="predicted"/>
<organism evidence="1">
    <name type="scientific">Staphylococcus aureus</name>
    <dbReference type="NCBI Taxonomy" id="1280"/>
    <lineage>
        <taxon>Bacteria</taxon>
        <taxon>Bacillati</taxon>
        <taxon>Bacillota</taxon>
        <taxon>Bacilli</taxon>
        <taxon>Bacillales</taxon>
        <taxon>Staphylococcaceae</taxon>
        <taxon>Staphylococcus</taxon>
    </lineage>
</organism>
<accession>Q936F7</accession>
<protein>
    <submittedName>
        <fullName evidence="1">Uncharacterized protein</fullName>
    </submittedName>
</protein>
<dbReference type="AlphaFoldDB" id="Q936F7"/>
<sequence>MYVVDYFAEAVIQTSMDNDLAWLVDVMLPRMKAHGVINDDFSLDEFKSNLEHEAINNQCAFIREMAFGIIGKA</sequence>
<dbReference type="EMBL" id="U10927">
    <property type="protein sequence ID" value="AAL26681.1"/>
    <property type="molecule type" value="Genomic_DNA"/>
</dbReference>
<name>Q936F7_STAAU</name>